<evidence type="ECO:0000256" key="2">
    <source>
        <dbReference type="SAM" id="MobiDB-lite"/>
    </source>
</evidence>
<evidence type="ECO:0000256" key="1">
    <source>
        <dbReference type="SAM" id="Coils"/>
    </source>
</evidence>
<organism evidence="3 4">
    <name type="scientific">Nocardia xishanensis</name>
    <dbReference type="NCBI Taxonomy" id="238964"/>
    <lineage>
        <taxon>Bacteria</taxon>
        <taxon>Bacillati</taxon>
        <taxon>Actinomycetota</taxon>
        <taxon>Actinomycetes</taxon>
        <taxon>Mycobacteriales</taxon>
        <taxon>Nocardiaceae</taxon>
        <taxon>Nocardia</taxon>
    </lineage>
</organism>
<name>A0ABW7X443_9NOCA</name>
<comment type="caution">
    <text evidence="3">The sequence shown here is derived from an EMBL/GenBank/DDBJ whole genome shotgun (WGS) entry which is preliminary data.</text>
</comment>
<evidence type="ECO:0000313" key="4">
    <source>
        <dbReference type="Proteomes" id="UP001611415"/>
    </source>
</evidence>
<dbReference type="EMBL" id="JBIRYO010000013">
    <property type="protein sequence ID" value="MFI2475883.1"/>
    <property type="molecule type" value="Genomic_DNA"/>
</dbReference>
<evidence type="ECO:0000313" key="3">
    <source>
        <dbReference type="EMBL" id="MFI2475883.1"/>
    </source>
</evidence>
<feature type="coiled-coil region" evidence="1">
    <location>
        <begin position="11"/>
        <end position="74"/>
    </location>
</feature>
<proteinExistence type="predicted"/>
<gene>
    <name evidence="3" type="ORF">ACH49W_21120</name>
</gene>
<feature type="region of interest" description="Disordered" evidence="2">
    <location>
        <begin position="81"/>
        <end position="105"/>
    </location>
</feature>
<dbReference type="Proteomes" id="UP001611415">
    <property type="component" value="Unassembled WGS sequence"/>
</dbReference>
<reference evidence="3 4" key="1">
    <citation type="submission" date="2024-10" db="EMBL/GenBank/DDBJ databases">
        <title>The Natural Products Discovery Center: Release of the First 8490 Sequenced Strains for Exploring Actinobacteria Biosynthetic Diversity.</title>
        <authorList>
            <person name="Kalkreuter E."/>
            <person name="Kautsar S.A."/>
            <person name="Yang D."/>
            <person name="Bader C.D."/>
            <person name="Teijaro C.N."/>
            <person name="Fluegel L."/>
            <person name="Davis C.M."/>
            <person name="Simpson J.R."/>
            <person name="Lauterbach L."/>
            <person name="Steele A.D."/>
            <person name="Gui C."/>
            <person name="Meng S."/>
            <person name="Li G."/>
            <person name="Viehrig K."/>
            <person name="Ye F."/>
            <person name="Su P."/>
            <person name="Kiefer A.F."/>
            <person name="Nichols A."/>
            <person name="Cepeda A.J."/>
            <person name="Yan W."/>
            <person name="Fan B."/>
            <person name="Jiang Y."/>
            <person name="Adhikari A."/>
            <person name="Zheng C.-J."/>
            <person name="Schuster L."/>
            <person name="Cowan T.M."/>
            <person name="Smanski M.J."/>
            <person name="Chevrette M.G."/>
            <person name="De Carvalho L.P.S."/>
            <person name="Shen B."/>
        </authorList>
    </citation>
    <scope>NUCLEOTIDE SEQUENCE [LARGE SCALE GENOMIC DNA]</scope>
    <source>
        <strain evidence="3 4">NPDC019275</strain>
    </source>
</reference>
<keyword evidence="1" id="KW-0175">Coiled coil</keyword>
<sequence>MNYEIEIQSIVADNQRATRMLQEEYEEMRQRLTRNGAELVAAMEEAEERIRVEVEEHERLAAEEREQREAIARSIAARKSKGVVTPIDGDDDPESEYYRRKSWLI</sequence>
<protein>
    <submittedName>
        <fullName evidence="3">Uncharacterized protein</fullName>
    </submittedName>
</protein>
<accession>A0ABW7X443</accession>
<dbReference type="RefSeq" id="WP_357407560.1">
    <property type="nucleotide sequence ID" value="NZ_JBEYCD010000010.1"/>
</dbReference>
<keyword evidence="4" id="KW-1185">Reference proteome</keyword>